<dbReference type="Gene3D" id="3.40.50.150">
    <property type="entry name" value="Vaccinia Virus protein VP39"/>
    <property type="match status" value="1"/>
</dbReference>
<dbReference type="SUPFAM" id="SSF53335">
    <property type="entry name" value="S-adenosyl-L-methionine-dependent methyltransferases"/>
    <property type="match status" value="1"/>
</dbReference>
<dbReference type="EC" id="2.1.1.-" evidence="4"/>
<feature type="domain" description="DNA methylase N-4/N-6" evidence="5">
    <location>
        <begin position="2"/>
        <end position="189"/>
    </location>
</feature>
<comment type="similarity">
    <text evidence="4">Belongs to the N(4)/N(6)-methyltransferase family.</text>
</comment>
<keyword evidence="1 6" id="KW-0489">Methyltransferase</keyword>
<dbReference type="GO" id="GO:0032259">
    <property type="term" value="P:methylation"/>
    <property type="evidence" value="ECO:0007669"/>
    <property type="project" value="UniProtKB-KW"/>
</dbReference>
<accession>A0A0U9HC34</accession>
<dbReference type="EMBL" id="DF976999">
    <property type="protein sequence ID" value="GAQ24336.1"/>
    <property type="molecule type" value="Genomic_DNA"/>
</dbReference>
<dbReference type="PRINTS" id="PR00508">
    <property type="entry name" value="S21N4MTFRASE"/>
</dbReference>
<sequence>MLCDEILGENNFVEELIWAYGSPSGGRAATPKPVNIHDYILHYCKDYPSRKQYRVYTPYSEKYIADWFKYKDEDGRVYQKRQRGKDENGNTIWEKQYLDESKGIPLSTVWTDIKQVYADPRAYKENQAKHTEIIRAFTGGQKPEALIKRILEMCTDEGDLVLDFHLGTGTTASVAHKMNRRYIGVEQMDYIDEFVVNRLVDVIKGNNTGISKDVNWQGGGSFVYCELAKLNQNFADRIQTAENDKELADIWREIKKTGFISCYVNPKDINPEAEDFKSLSFEEKKRLFMELLDKNQLYVNYCDIDDEDYNISDADKAFTKSFYEGV</sequence>
<reference evidence="6" key="1">
    <citation type="journal article" date="2016" name="Genome Announc.">
        <title>Draft Genome Sequence of the Syntrophic Lactate-Degrading Bacterium Tepidanaerobacter syntrophicus JLT.</title>
        <authorList>
            <person name="Matsuura N."/>
            <person name="Ohashi A."/>
            <person name="Tourlousse D.M."/>
            <person name="Sekiguchi Y."/>
        </authorList>
    </citation>
    <scope>NUCLEOTIDE SEQUENCE [LARGE SCALE GENOMIC DNA]</scope>
    <source>
        <strain evidence="6">JL</strain>
    </source>
</reference>
<gene>
    <name evidence="6" type="ORF">TSYNT_5162</name>
</gene>
<evidence type="ECO:0000256" key="2">
    <source>
        <dbReference type="ARBA" id="ARBA00022679"/>
    </source>
</evidence>
<evidence type="ECO:0000313" key="6">
    <source>
        <dbReference type="EMBL" id="GAQ24336.1"/>
    </source>
</evidence>
<organism evidence="6">
    <name type="scientific">Tepidanaerobacter syntrophicus</name>
    <dbReference type="NCBI Taxonomy" id="224999"/>
    <lineage>
        <taxon>Bacteria</taxon>
        <taxon>Bacillati</taxon>
        <taxon>Bacillota</taxon>
        <taxon>Clostridia</taxon>
        <taxon>Thermosediminibacterales</taxon>
        <taxon>Tepidanaerobacteraceae</taxon>
        <taxon>Tepidanaerobacter</taxon>
    </lineage>
</organism>
<proteinExistence type="inferred from homology"/>
<protein>
    <recommendedName>
        <fullName evidence="4">Methyltransferase</fullName>
        <ecNumber evidence="4">2.1.1.-</ecNumber>
    </recommendedName>
</protein>
<dbReference type="Proteomes" id="UP000062160">
    <property type="component" value="Unassembled WGS sequence"/>
</dbReference>
<dbReference type="InterPro" id="IPR029063">
    <property type="entry name" value="SAM-dependent_MTases_sf"/>
</dbReference>
<dbReference type="AlphaFoldDB" id="A0A0U9HC34"/>
<evidence type="ECO:0000256" key="4">
    <source>
        <dbReference type="RuleBase" id="RU362026"/>
    </source>
</evidence>
<keyword evidence="2" id="KW-0808">Transferase</keyword>
<keyword evidence="3" id="KW-0680">Restriction system</keyword>
<dbReference type="Pfam" id="PF01555">
    <property type="entry name" value="N6_N4_Mtase"/>
    <property type="match status" value="1"/>
</dbReference>
<dbReference type="InterPro" id="IPR001091">
    <property type="entry name" value="RM_Methyltransferase"/>
</dbReference>
<evidence type="ECO:0000256" key="1">
    <source>
        <dbReference type="ARBA" id="ARBA00022603"/>
    </source>
</evidence>
<dbReference type="GO" id="GO:0008170">
    <property type="term" value="F:N-methyltransferase activity"/>
    <property type="evidence" value="ECO:0007669"/>
    <property type="project" value="InterPro"/>
</dbReference>
<evidence type="ECO:0000256" key="3">
    <source>
        <dbReference type="ARBA" id="ARBA00022747"/>
    </source>
</evidence>
<evidence type="ECO:0000259" key="5">
    <source>
        <dbReference type="Pfam" id="PF01555"/>
    </source>
</evidence>
<name>A0A0U9HC34_9FIRM</name>
<keyword evidence="7" id="KW-1185">Reference proteome</keyword>
<dbReference type="GO" id="GO:0009307">
    <property type="term" value="P:DNA restriction-modification system"/>
    <property type="evidence" value="ECO:0007669"/>
    <property type="project" value="UniProtKB-KW"/>
</dbReference>
<dbReference type="GO" id="GO:0003677">
    <property type="term" value="F:DNA binding"/>
    <property type="evidence" value="ECO:0007669"/>
    <property type="project" value="InterPro"/>
</dbReference>
<evidence type="ECO:0000313" key="7">
    <source>
        <dbReference type="Proteomes" id="UP000062160"/>
    </source>
</evidence>
<dbReference type="InterPro" id="IPR002941">
    <property type="entry name" value="DNA_methylase_N4/N6"/>
</dbReference>
<dbReference type="STRING" id="224999.GCA_001485475_00318"/>